<sequence>MIQDGRNAERKSCKAPAIRLEYILAPLVILGLLFLVYFLFDLYPFGDKSVAWCDMRQQVIPLLIQFRDVLLGDADMFLNMENAGGMNFWGVFFFFLSSPFTFLTAVVDKEQMYVFVNLMVAWKMMLAGVTASICLGRLLRGLSKGQNIALSVMYGCCGYALLYYQNMIWLDVLYLFPLMILALVHLVMKGRFGWYTVMLTAFMFVNYYITYMLVIFIILSFGTYIFAFFPGDRGMKRQRIFALAVGSIWALFLSAAVWLPAIFQFTVSARGGNLVDSLQSGGILTHIETKMAVLLGTAFLTVPVLYLLKKEYRRDNAYRYLCVLLFLLFLPVFVNPINKMWHTGSYQAFPLRFGFILIFLGLLLGGILIQSINLDQPAAKSKGWAILILLVMLGLYGGVIYMLSSHDFDTLTRYTKKLWVPEDTYKLLLFLFASAAGVYFLSTFFYKERWVTKRIFTWILLLTTCLESGVGISVYMGSAANEEHSYEIRLDLADRLEEDTFYRVKYLEKYFDANLLGGLGYNTLNHYTSLTSERYMSLAKLLGYSSYWMEVTSNGGTTLTDALWSNRYVIAKDAAVDPDWNTVYSNTNYIIYENPSVFPLGIVSSSNLAEISELPGKDRALNQQFLADILFGPDSLALHRYEWTSIQNLQYEYGENRHSLQRINQSMESAIRYTIQVGAKETLYFDCFDNVSTALKEKVYSSVSVYVNGEKRIDAYPKQSANGILELGTFEQEIVTVELEVLKDVSAESFGIFGIETGSLEALVSSANTAQLEIEGNRITGTARGTSEGDFLFLAIPYEKGFSATVNGVEVEAMDTLGGFLAIPLQEGENQISVLYWPRGIRAGLVLSAVSLVAFAGFRLKKFVSPTAVVPTEHQRVPRRKKKVPVRREFAEKFMGVAFILIFIGVAAIIYVMPMVIFLLR</sequence>
<proteinExistence type="predicted"/>
<protein>
    <submittedName>
        <fullName evidence="2">YfhO family protein</fullName>
    </submittedName>
</protein>
<keyword evidence="1" id="KW-1133">Transmembrane helix</keyword>
<feature type="transmembrane region" description="Helical" evidence="1">
    <location>
        <begin position="283"/>
        <end position="308"/>
    </location>
</feature>
<dbReference type="RefSeq" id="WP_249289896.1">
    <property type="nucleotide sequence ID" value="NZ_JACRSQ010000022.1"/>
</dbReference>
<keyword evidence="1" id="KW-0472">Membrane</keyword>
<feature type="transmembrane region" description="Helical" evidence="1">
    <location>
        <begin position="424"/>
        <end position="446"/>
    </location>
</feature>
<feature type="transmembrane region" description="Helical" evidence="1">
    <location>
        <begin position="241"/>
        <end position="263"/>
    </location>
</feature>
<dbReference type="Pfam" id="PF09586">
    <property type="entry name" value="YfhO"/>
    <property type="match status" value="1"/>
</dbReference>
<keyword evidence="3" id="KW-1185">Reference proteome</keyword>
<feature type="transmembrane region" description="Helical" evidence="1">
    <location>
        <begin position="20"/>
        <end position="40"/>
    </location>
</feature>
<feature type="transmembrane region" description="Helical" evidence="1">
    <location>
        <begin position="384"/>
        <end position="404"/>
    </location>
</feature>
<gene>
    <name evidence="2" type="ORF">H8730_12875</name>
</gene>
<dbReference type="InterPro" id="IPR018580">
    <property type="entry name" value="Uncharacterised_YfhO"/>
</dbReference>
<feature type="transmembrane region" description="Helical" evidence="1">
    <location>
        <begin position="458"/>
        <end position="477"/>
    </location>
</feature>
<feature type="transmembrane region" description="Helical" evidence="1">
    <location>
        <begin position="114"/>
        <end position="139"/>
    </location>
</feature>
<feature type="transmembrane region" description="Helical" evidence="1">
    <location>
        <begin position="86"/>
        <end position="107"/>
    </location>
</feature>
<feature type="transmembrane region" description="Helical" evidence="1">
    <location>
        <begin position="349"/>
        <end position="372"/>
    </location>
</feature>
<reference evidence="2" key="1">
    <citation type="submission" date="2020-08" db="EMBL/GenBank/DDBJ databases">
        <title>Genome public.</title>
        <authorList>
            <person name="Liu C."/>
            <person name="Sun Q."/>
        </authorList>
    </citation>
    <scope>NUCLEOTIDE SEQUENCE</scope>
    <source>
        <strain evidence="2">NSJ-32</strain>
    </source>
</reference>
<evidence type="ECO:0000313" key="3">
    <source>
        <dbReference type="Proteomes" id="UP000657006"/>
    </source>
</evidence>
<dbReference type="PANTHER" id="PTHR38454">
    <property type="entry name" value="INTEGRAL MEMBRANE PROTEIN-RELATED"/>
    <property type="match status" value="1"/>
</dbReference>
<evidence type="ECO:0000313" key="2">
    <source>
        <dbReference type="EMBL" id="MBC8544433.1"/>
    </source>
</evidence>
<name>A0A926DSG4_9FIRM</name>
<dbReference type="EMBL" id="JACRSQ010000022">
    <property type="protein sequence ID" value="MBC8544433.1"/>
    <property type="molecule type" value="Genomic_DNA"/>
</dbReference>
<accession>A0A926DSG4</accession>
<comment type="caution">
    <text evidence="2">The sequence shown here is derived from an EMBL/GenBank/DDBJ whole genome shotgun (WGS) entry which is preliminary data.</text>
</comment>
<feature type="transmembrane region" description="Helical" evidence="1">
    <location>
        <begin position="320"/>
        <end position="337"/>
    </location>
</feature>
<feature type="transmembrane region" description="Helical" evidence="1">
    <location>
        <begin position="897"/>
        <end position="920"/>
    </location>
</feature>
<dbReference type="PANTHER" id="PTHR38454:SF1">
    <property type="entry name" value="INTEGRAL MEMBRANE PROTEIN"/>
    <property type="match status" value="1"/>
</dbReference>
<organism evidence="2 3">
    <name type="scientific">Bianquea renquensis</name>
    <dbReference type="NCBI Taxonomy" id="2763661"/>
    <lineage>
        <taxon>Bacteria</taxon>
        <taxon>Bacillati</taxon>
        <taxon>Bacillota</taxon>
        <taxon>Clostridia</taxon>
        <taxon>Eubacteriales</taxon>
        <taxon>Bianqueaceae</taxon>
        <taxon>Bianquea</taxon>
    </lineage>
</organism>
<feature type="transmembrane region" description="Helical" evidence="1">
    <location>
        <begin position="171"/>
        <end position="188"/>
    </location>
</feature>
<dbReference type="AlphaFoldDB" id="A0A926DSG4"/>
<dbReference type="Proteomes" id="UP000657006">
    <property type="component" value="Unassembled WGS sequence"/>
</dbReference>
<keyword evidence="1" id="KW-0812">Transmembrane</keyword>
<evidence type="ECO:0000256" key="1">
    <source>
        <dbReference type="SAM" id="Phobius"/>
    </source>
</evidence>
<feature type="transmembrane region" description="Helical" evidence="1">
    <location>
        <begin position="208"/>
        <end position="229"/>
    </location>
</feature>
<feature type="transmembrane region" description="Helical" evidence="1">
    <location>
        <begin position="145"/>
        <end position="164"/>
    </location>
</feature>